<evidence type="ECO:0000259" key="1">
    <source>
        <dbReference type="Pfam" id="PF00857"/>
    </source>
</evidence>
<evidence type="ECO:0000313" key="3">
    <source>
        <dbReference type="Proteomes" id="UP000054773"/>
    </source>
</evidence>
<dbReference type="Gene3D" id="3.40.50.850">
    <property type="entry name" value="Isochorismatase-like"/>
    <property type="match status" value="1"/>
</dbReference>
<dbReference type="EMBL" id="LNYA01000023">
    <property type="protein sequence ID" value="KTC97950.1"/>
    <property type="molecule type" value="Genomic_DNA"/>
</dbReference>
<comment type="caution">
    <text evidence="2">The sequence shown here is derived from an EMBL/GenBank/DDBJ whole genome shotgun (WGS) entry which is preliminary data.</text>
</comment>
<dbReference type="OrthoDB" id="9796958at2"/>
<organism evidence="2 3">
    <name type="scientific">Legionella erythra</name>
    <dbReference type="NCBI Taxonomy" id="448"/>
    <lineage>
        <taxon>Bacteria</taxon>
        <taxon>Pseudomonadati</taxon>
        <taxon>Pseudomonadota</taxon>
        <taxon>Gammaproteobacteria</taxon>
        <taxon>Legionellales</taxon>
        <taxon>Legionellaceae</taxon>
        <taxon>Legionella</taxon>
    </lineage>
</organism>
<dbReference type="InterPro" id="IPR000868">
    <property type="entry name" value="Isochorismatase-like_dom"/>
</dbReference>
<evidence type="ECO:0000313" key="2">
    <source>
        <dbReference type="EMBL" id="KTC97950.1"/>
    </source>
</evidence>
<dbReference type="InterPro" id="IPR036380">
    <property type="entry name" value="Isochorismatase-like_sf"/>
</dbReference>
<dbReference type="PATRIC" id="fig|448.7.peg.1052"/>
<proteinExistence type="predicted"/>
<dbReference type="PANTHER" id="PTHR14119">
    <property type="entry name" value="HYDROLASE"/>
    <property type="match status" value="1"/>
</dbReference>
<dbReference type="Proteomes" id="UP000054773">
    <property type="component" value="Unassembled WGS sequence"/>
</dbReference>
<dbReference type="GO" id="GO:0016787">
    <property type="term" value="F:hydrolase activity"/>
    <property type="evidence" value="ECO:0007669"/>
    <property type="project" value="UniProtKB-KW"/>
</dbReference>
<dbReference type="Pfam" id="PF00857">
    <property type="entry name" value="Isochorismatase"/>
    <property type="match status" value="1"/>
</dbReference>
<dbReference type="AlphaFoldDB" id="A0A0W0TR21"/>
<gene>
    <name evidence="2" type="ORF">Lery_1004</name>
</gene>
<dbReference type="SUPFAM" id="SSF52499">
    <property type="entry name" value="Isochorismatase-like hydrolases"/>
    <property type="match status" value="1"/>
</dbReference>
<sequence length="179" mass="20182">MLLKKEDSCLLLIDVQEKLAPFVLESEKMIARCQWLMKLAKELAVPIITSEQYPQGLGNTVKPLQSGDKPLPKVHFSSWREPCFKNSLTNLTKNQVVLMGIEAHVCVLQSAMDLLEAGFQVYVVVDAVSSRHEQDLKYGLKRMKQAGIELVTSEMVFFEWVGQAGTPEFKALSHAYLKQ</sequence>
<dbReference type="RefSeq" id="WP_058526170.1">
    <property type="nucleotide sequence ID" value="NZ_CAAAHY010000006.1"/>
</dbReference>
<name>A0A0W0TR21_LEGER</name>
<dbReference type="InterPro" id="IPR050993">
    <property type="entry name" value="Isochorismatase_domain"/>
</dbReference>
<dbReference type="STRING" id="448.Lery_1004"/>
<keyword evidence="3" id="KW-1185">Reference proteome</keyword>
<keyword evidence="2" id="KW-0378">Hydrolase</keyword>
<accession>A0A0W0TR21</accession>
<protein>
    <submittedName>
        <fullName evidence="2">YcaC related amidohydrolase</fullName>
    </submittedName>
</protein>
<feature type="domain" description="Isochorismatase-like" evidence="1">
    <location>
        <begin position="8"/>
        <end position="154"/>
    </location>
</feature>
<dbReference type="CDD" id="cd01012">
    <property type="entry name" value="YcaC_related"/>
    <property type="match status" value="1"/>
</dbReference>
<reference evidence="2 3" key="1">
    <citation type="submission" date="2015-11" db="EMBL/GenBank/DDBJ databases">
        <title>Genomic analysis of 38 Legionella species identifies large and diverse effector repertoires.</title>
        <authorList>
            <person name="Burstein D."/>
            <person name="Amaro F."/>
            <person name="Zusman T."/>
            <person name="Lifshitz Z."/>
            <person name="Cohen O."/>
            <person name="Gilbert J.A."/>
            <person name="Pupko T."/>
            <person name="Shuman H.A."/>
            <person name="Segal G."/>
        </authorList>
    </citation>
    <scope>NUCLEOTIDE SEQUENCE [LARGE SCALE GENOMIC DNA]</scope>
    <source>
        <strain evidence="2 3">SE-32A-C8</strain>
    </source>
</reference>
<dbReference type="PANTHER" id="PTHR14119:SF3">
    <property type="entry name" value="ISOCHORISMATASE DOMAIN-CONTAINING PROTEIN 2"/>
    <property type="match status" value="1"/>
</dbReference>